<dbReference type="Proteomes" id="UP001054857">
    <property type="component" value="Unassembled WGS sequence"/>
</dbReference>
<sequence length="325" mass="36127">MVDEGRTEALGQYVDAHDILGDDMDYNELSFDSGPRESTSDALHARAASLDARQAAESRCSCSRLALDDSGELGPWSLPPAPTRNSSAGKESMRRDSHQEASTSCPGQVQPTGALPPINQRSNTKPARKASGSHQTASKRSQPATSQRVSSSKPNAAAQRYFQPPPPPPPPPKPKPRERHDISAVDPVYLQTAVYRTVPNVGRVYDWKVQHDVNAALSKQRKQQVQMEKVLEAARVQLQVREANERAFHQWVAAKEQEKHQQYQQTRRMAYVTSVYQNLVKEDPVEQKAREMLWVGNFGYPAASAHPAKQPVVEQGSESSDRFRL</sequence>
<name>A0AAD3HHH3_9CHLO</name>
<evidence type="ECO:0000313" key="3">
    <source>
        <dbReference type="Proteomes" id="UP001054857"/>
    </source>
</evidence>
<evidence type="ECO:0000313" key="2">
    <source>
        <dbReference type="EMBL" id="GFR41017.1"/>
    </source>
</evidence>
<feature type="compositionally biased region" description="Pro residues" evidence="1">
    <location>
        <begin position="163"/>
        <end position="173"/>
    </location>
</feature>
<accession>A0AAD3HHH3</accession>
<protein>
    <submittedName>
        <fullName evidence="2">Uncharacterized protein</fullName>
    </submittedName>
</protein>
<keyword evidence="3" id="KW-1185">Reference proteome</keyword>
<feature type="compositionally biased region" description="Polar residues" evidence="1">
    <location>
        <begin position="100"/>
        <end position="111"/>
    </location>
</feature>
<proteinExistence type="predicted"/>
<feature type="region of interest" description="Disordered" evidence="1">
    <location>
        <begin position="304"/>
        <end position="325"/>
    </location>
</feature>
<feature type="compositionally biased region" description="Polar residues" evidence="1">
    <location>
        <begin position="132"/>
        <end position="154"/>
    </location>
</feature>
<gene>
    <name evidence="2" type="ORF">Agub_g1449</name>
</gene>
<reference evidence="2 3" key="1">
    <citation type="journal article" date="2021" name="Sci. Rep.">
        <title>Genome sequencing of the multicellular alga Astrephomene provides insights into convergent evolution of germ-soma differentiation.</title>
        <authorList>
            <person name="Yamashita S."/>
            <person name="Yamamoto K."/>
            <person name="Matsuzaki R."/>
            <person name="Suzuki S."/>
            <person name="Yamaguchi H."/>
            <person name="Hirooka S."/>
            <person name="Minakuchi Y."/>
            <person name="Miyagishima S."/>
            <person name="Kawachi M."/>
            <person name="Toyoda A."/>
            <person name="Nozaki H."/>
        </authorList>
    </citation>
    <scope>NUCLEOTIDE SEQUENCE [LARGE SCALE GENOMIC DNA]</scope>
    <source>
        <strain evidence="2 3">NIES-4017</strain>
    </source>
</reference>
<dbReference type="EMBL" id="BMAR01000001">
    <property type="protein sequence ID" value="GFR41017.1"/>
    <property type="molecule type" value="Genomic_DNA"/>
</dbReference>
<dbReference type="AlphaFoldDB" id="A0AAD3HHH3"/>
<organism evidence="2 3">
    <name type="scientific">Astrephomene gubernaculifera</name>
    <dbReference type="NCBI Taxonomy" id="47775"/>
    <lineage>
        <taxon>Eukaryota</taxon>
        <taxon>Viridiplantae</taxon>
        <taxon>Chlorophyta</taxon>
        <taxon>core chlorophytes</taxon>
        <taxon>Chlorophyceae</taxon>
        <taxon>CS clade</taxon>
        <taxon>Chlamydomonadales</taxon>
        <taxon>Astrephomenaceae</taxon>
        <taxon>Astrephomene</taxon>
    </lineage>
</organism>
<comment type="caution">
    <text evidence="2">The sequence shown here is derived from an EMBL/GenBank/DDBJ whole genome shotgun (WGS) entry which is preliminary data.</text>
</comment>
<evidence type="ECO:0000256" key="1">
    <source>
        <dbReference type="SAM" id="MobiDB-lite"/>
    </source>
</evidence>
<feature type="region of interest" description="Disordered" evidence="1">
    <location>
        <begin position="68"/>
        <end position="180"/>
    </location>
</feature>